<dbReference type="PROSITE" id="PS50983">
    <property type="entry name" value="FE_B12_PBP"/>
    <property type="match status" value="1"/>
</dbReference>
<evidence type="ECO:0000313" key="5">
    <source>
        <dbReference type="Proteomes" id="UP000475214"/>
    </source>
</evidence>
<evidence type="ECO:0000313" key="4">
    <source>
        <dbReference type="EMBL" id="NEE02524.1"/>
    </source>
</evidence>
<name>A0A6L9SCX1_9ACTN</name>
<protein>
    <submittedName>
        <fullName evidence="4">ABC transporter substrate-binding protein</fullName>
    </submittedName>
</protein>
<dbReference type="PANTHER" id="PTHR30535">
    <property type="entry name" value="VITAMIN B12-BINDING PROTEIN"/>
    <property type="match status" value="1"/>
</dbReference>
<gene>
    <name evidence="4" type="ORF">G1H10_20355</name>
</gene>
<dbReference type="Gene3D" id="3.40.50.1980">
    <property type="entry name" value="Nitrogenase molybdenum iron protein domain"/>
    <property type="match status" value="2"/>
</dbReference>
<dbReference type="GO" id="GO:0071281">
    <property type="term" value="P:cellular response to iron ion"/>
    <property type="evidence" value="ECO:0007669"/>
    <property type="project" value="TreeGrafter"/>
</dbReference>
<dbReference type="AlphaFoldDB" id="A0A6L9SCX1"/>
<sequence>MVLVACGGDDEASDDAGAGGETPAADEASFPVTVGEGETAVEIPAEPDRIVSLSPTATEMLFAIDAGDAVVAADEYSDYPEDAPTTDLSGFEPNVEAIVGYDPDLVVASADPGDLVAGLSELEVPTLILPPARSLEDTYAQIEQLGVATGNVGPAAELVAGMRSDIEEITAEVPDDAEEATYFHELDANLYTVTGSTFVGELYTLAGMTNIADDAPGSGGDYPQLSPEFIVSADPDMIFFADGAEGGVTVQDIASRPGWDALTAVQQDRVFEVDSDIASRWGPRVVDYVRFLVDQRVALLEPVG</sequence>
<dbReference type="SUPFAM" id="SSF53807">
    <property type="entry name" value="Helical backbone' metal receptor"/>
    <property type="match status" value="1"/>
</dbReference>
<proteinExistence type="inferred from homology"/>
<comment type="caution">
    <text evidence="4">The sequence shown here is derived from an EMBL/GenBank/DDBJ whole genome shotgun (WGS) entry which is preliminary data.</text>
</comment>
<dbReference type="Pfam" id="PF01497">
    <property type="entry name" value="Peripla_BP_2"/>
    <property type="match status" value="1"/>
</dbReference>
<evidence type="ECO:0000256" key="2">
    <source>
        <dbReference type="SAM" id="MobiDB-lite"/>
    </source>
</evidence>
<feature type="domain" description="Fe/B12 periplasmic-binding" evidence="3">
    <location>
        <begin position="49"/>
        <end position="304"/>
    </location>
</feature>
<dbReference type="InterPro" id="IPR002491">
    <property type="entry name" value="ABC_transptr_periplasmic_BD"/>
</dbReference>
<dbReference type="CDD" id="cd01143">
    <property type="entry name" value="YvrC"/>
    <property type="match status" value="1"/>
</dbReference>
<reference evidence="4 5" key="1">
    <citation type="submission" date="2020-02" db="EMBL/GenBank/DDBJ databases">
        <authorList>
            <person name="Li X.-J."/>
            <person name="Han X.-M."/>
        </authorList>
    </citation>
    <scope>NUCLEOTIDE SEQUENCE [LARGE SCALE GENOMIC DNA]</scope>
    <source>
        <strain evidence="4 5">CCTCC AB 2017055</strain>
    </source>
</reference>
<accession>A0A6L9SCX1</accession>
<dbReference type="PANTHER" id="PTHR30535:SF34">
    <property type="entry name" value="MOLYBDATE-BINDING PROTEIN MOLA"/>
    <property type="match status" value="1"/>
</dbReference>
<feature type="region of interest" description="Disordered" evidence="2">
    <location>
        <begin position="1"/>
        <end position="28"/>
    </location>
</feature>
<evidence type="ECO:0000259" key="3">
    <source>
        <dbReference type="PROSITE" id="PS50983"/>
    </source>
</evidence>
<dbReference type="InterPro" id="IPR050902">
    <property type="entry name" value="ABC_Transporter_SBP"/>
</dbReference>
<evidence type="ECO:0000256" key="1">
    <source>
        <dbReference type="ARBA" id="ARBA00008814"/>
    </source>
</evidence>
<dbReference type="Proteomes" id="UP000475214">
    <property type="component" value="Unassembled WGS sequence"/>
</dbReference>
<organism evidence="4 5">
    <name type="scientific">Phytoactinopolyspora halotolerans</name>
    <dbReference type="NCBI Taxonomy" id="1981512"/>
    <lineage>
        <taxon>Bacteria</taxon>
        <taxon>Bacillati</taxon>
        <taxon>Actinomycetota</taxon>
        <taxon>Actinomycetes</taxon>
        <taxon>Jiangellales</taxon>
        <taxon>Jiangellaceae</taxon>
        <taxon>Phytoactinopolyspora</taxon>
    </lineage>
</organism>
<comment type="similarity">
    <text evidence="1">Belongs to the bacterial solute-binding protein 8 family.</text>
</comment>
<keyword evidence="5" id="KW-1185">Reference proteome</keyword>
<dbReference type="EMBL" id="JAAGOA010000015">
    <property type="protein sequence ID" value="NEE02524.1"/>
    <property type="molecule type" value="Genomic_DNA"/>
</dbReference>